<evidence type="ECO:0000313" key="2">
    <source>
        <dbReference type="Proteomes" id="UP000546701"/>
    </source>
</evidence>
<proteinExistence type="predicted"/>
<dbReference type="EMBL" id="JACIJR010000007">
    <property type="protein sequence ID" value="MBB5730562.1"/>
    <property type="molecule type" value="Genomic_DNA"/>
</dbReference>
<evidence type="ECO:0000313" key="1">
    <source>
        <dbReference type="EMBL" id="MBB5730562.1"/>
    </source>
</evidence>
<dbReference type="Gene3D" id="3.90.1720.10">
    <property type="entry name" value="endopeptidase domain like (from Nostoc punctiforme)"/>
    <property type="match status" value="1"/>
</dbReference>
<name>A0A7W9F2I9_9SPHN</name>
<comment type="caution">
    <text evidence="1">The sequence shown here is derived from an EMBL/GenBank/DDBJ whole genome shotgun (WGS) entry which is preliminary data.</text>
</comment>
<accession>A0A7W9F2I9</accession>
<gene>
    <name evidence="1" type="ORF">FHS99_003065</name>
</gene>
<organism evidence="1 2">
    <name type="scientific">Sphingomonas prati</name>
    <dbReference type="NCBI Taxonomy" id="1843237"/>
    <lineage>
        <taxon>Bacteria</taxon>
        <taxon>Pseudomonadati</taxon>
        <taxon>Pseudomonadota</taxon>
        <taxon>Alphaproteobacteria</taxon>
        <taxon>Sphingomonadales</taxon>
        <taxon>Sphingomonadaceae</taxon>
        <taxon>Sphingomonas</taxon>
    </lineage>
</organism>
<keyword evidence="1" id="KW-0378">Hydrolase</keyword>
<dbReference type="GO" id="GO:0016787">
    <property type="term" value="F:hydrolase activity"/>
    <property type="evidence" value="ECO:0007669"/>
    <property type="project" value="UniProtKB-KW"/>
</dbReference>
<dbReference type="RefSeq" id="WP_184075321.1">
    <property type="nucleotide sequence ID" value="NZ_BMJP01000005.1"/>
</dbReference>
<dbReference type="AlphaFoldDB" id="A0A7W9F2I9"/>
<sequence length="129" mass="13300">MGDDVIARARACVGVRFRAQGRVPAYGLDCVGLIAFAGQLPLERVPARYAMRGGTAEAVAALVDAAGLVRTDVPGPGAVLLVEAGARQFHLVIRTADGFVHADAGIGRIVAVPGAVPWPVIASWQFGEA</sequence>
<keyword evidence="2" id="KW-1185">Reference proteome</keyword>
<reference evidence="1 2" key="1">
    <citation type="submission" date="2020-08" db="EMBL/GenBank/DDBJ databases">
        <title>Genomic Encyclopedia of Type Strains, Phase IV (KMG-IV): sequencing the most valuable type-strain genomes for metagenomic binning, comparative biology and taxonomic classification.</title>
        <authorList>
            <person name="Goeker M."/>
        </authorList>
    </citation>
    <scope>NUCLEOTIDE SEQUENCE [LARGE SCALE GENOMIC DNA]</scope>
    <source>
        <strain evidence="1 2">DSM 103336</strain>
    </source>
</reference>
<protein>
    <submittedName>
        <fullName evidence="1">Cell wall-associated NlpC family hydrolase</fullName>
    </submittedName>
</protein>
<dbReference type="Proteomes" id="UP000546701">
    <property type="component" value="Unassembled WGS sequence"/>
</dbReference>